<evidence type="ECO:0000313" key="1">
    <source>
        <dbReference type="EMBL" id="QNT57746.1"/>
    </source>
</evidence>
<gene>
    <name evidence="2" type="ORF">H7A79_0222</name>
    <name evidence="3" type="ORF">H7A79_0889</name>
    <name evidence="1" type="ORF">H7A79_2688</name>
</gene>
<dbReference type="EMBL" id="CP060414">
    <property type="protein sequence ID" value="QNT57746.1"/>
    <property type="molecule type" value="Genomic_DNA"/>
</dbReference>
<dbReference type="KEGG" id="nmus:H7A79_0889"/>
<name>A0A7H1M7Y1_9NEIS</name>
<evidence type="ECO:0000313" key="4">
    <source>
        <dbReference type="Proteomes" id="UP000516412"/>
    </source>
</evidence>
<evidence type="ECO:0000313" key="3">
    <source>
        <dbReference type="EMBL" id="QNT58725.1"/>
    </source>
</evidence>
<proteinExistence type="predicted"/>
<protein>
    <submittedName>
        <fullName evidence="1">Uncharacterized protein</fullName>
    </submittedName>
</protein>
<dbReference type="EMBL" id="CP060414">
    <property type="protein sequence ID" value="QNT58302.1"/>
    <property type="molecule type" value="Genomic_DNA"/>
</dbReference>
<keyword evidence="4" id="KW-1185">Reference proteome</keyword>
<sequence length="32" mass="3680">MQFKILFAKGKLLLTVNIDTRFILAVLMLISQ</sequence>
<evidence type="ECO:0000313" key="2">
    <source>
        <dbReference type="EMBL" id="QNT58302.1"/>
    </source>
</evidence>
<dbReference type="AlphaFoldDB" id="A0A7H1M7Y1"/>
<dbReference type="KEGG" id="nmus:H7A79_0222"/>
<organism evidence="1 4">
    <name type="scientific">Neisseria musculi</name>
    <dbReference type="NCBI Taxonomy" id="1815583"/>
    <lineage>
        <taxon>Bacteria</taxon>
        <taxon>Pseudomonadati</taxon>
        <taxon>Pseudomonadota</taxon>
        <taxon>Betaproteobacteria</taxon>
        <taxon>Neisseriales</taxon>
        <taxon>Neisseriaceae</taxon>
        <taxon>Neisseria</taxon>
    </lineage>
</organism>
<dbReference type="KEGG" id="nmus:H7A79_2688"/>
<dbReference type="Proteomes" id="UP000516412">
    <property type="component" value="Chromosome"/>
</dbReference>
<reference evidence="1" key="2">
    <citation type="submission" date="2024-06" db="EMBL/GenBank/DDBJ databases">
        <title>Complete Genome Sequence of mouse commensal type strain Neisseria musculi.</title>
        <authorList>
            <person name="Thapa E."/>
            <person name="Aluvathingal J."/>
            <person name="Nadendla S."/>
            <person name="Mehta A."/>
            <person name="Tettelin H."/>
            <person name="Weyand N.J."/>
        </authorList>
    </citation>
    <scope>NUCLEOTIDE SEQUENCE</scope>
    <source>
        <strain evidence="1 4">NW831</strain>
    </source>
</reference>
<dbReference type="EMBL" id="CP060414">
    <property type="protein sequence ID" value="QNT58725.1"/>
    <property type="molecule type" value="Genomic_DNA"/>
</dbReference>
<reference evidence="4" key="1">
    <citation type="submission" date="2020-09" db="EMBL/GenBank/DDBJ databases">
        <title>Complete Genome Sequence of mouse commensal type strain Neisseria musculi.</title>
        <authorList>
            <person name="Thapa E."/>
            <person name="Aluvathingal J."/>
            <person name="Nadendla S."/>
            <person name="Mehta A."/>
            <person name="Tettelin H."/>
            <person name="Weyand N.J."/>
        </authorList>
    </citation>
    <scope>NUCLEOTIDE SEQUENCE [LARGE SCALE GENOMIC DNA]</scope>
    <source>
        <strain evidence="4">NW831</strain>
    </source>
</reference>
<accession>A0A7H1M7Y1</accession>